<keyword evidence="12 14" id="KW-0378">Hydrolase</keyword>
<comment type="cofactor">
    <cofactor evidence="2">
        <name>Mg(2+)</name>
        <dbReference type="ChEBI" id="CHEBI:18420"/>
    </cofactor>
</comment>
<sequence>MSILPYLEANRIEAGCDEVGRGCLAGPVVAAAVILPFSYHNPWINDSKKLGKTQREDLIGEIKSKSMAWAIAEASVEEIDQINILNASFLAMKRAVVKLEIKPEHLLIDGNRWKSDLTFPFTCVIKGDGRFASIAAASILAKVYRDELMEKLALEHPHFAWERNAGYPTKAHREGIEKYGSTIWHRKSFQLLPRQLELALK</sequence>
<evidence type="ECO:0000256" key="16">
    <source>
        <dbReference type="RuleBase" id="RU003515"/>
    </source>
</evidence>
<dbReference type="InterPro" id="IPR012337">
    <property type="entry name" value="RNaseH-like_sf"/>
</dbReference>
<evidence type="ECO:0000256" key="2">
    <source>
        <dbReference type="ARBA" id="ARBA00001946"/>
    </source>
</evidence>
<keyword evidence="11 14" id="KW-0255">Endonuclease</keyword>
<dbReference type="InterPro" id="IPR001352">
    <property type="entry name" value="RNase_HII/HIII"/>
</dbReference>
<evidence type="ECO:0000313" key="18">
    <source>
        <dbReference type="EMBL" id="SDA55794.1"/>
    </source>
</evidence>
<gene>
    <name evidence="14" type="primary">rnhB</name>
    <name evidence="18" type="ORF">SAMN03080617_01026</name>
</gene>
<evidence type="ECO:0000256" key="3">
    <source>
        <dbReference type="ARBA" id="ARBA00004065"/>
    </source>
</evidence>
<protein>
    <recommendedName>
        <fullName evidence="7 14">Ribonuclease HII</fullName>
        <shortName evidence="14">RNase HII</shortName>
        <ecNumber evidence="6 14">3.1.26.4</ecNumber>
    </recommendedName>
</protein>
<keyword evidence="10 14" id="KW-0479">Metal-binding</keyword>
<dbReference type="EMBL" id="FMXE01000006">
    <property type="protein sequence ID" value="SDA55794.1"/>
    <property type="molecule type" value="Genomic_DNA"/>
</dbReference>
<dbReference type="AlphaFoldDB" id="A0A1G5WCY9"/>
<keyword evidence="8 14" id="KW-0963">Cytoplasm</keyword>
<dbReference type="InterPro" id="IPR036397">
    <property type="entry name" value="RNaseH_sf"/>
</dbReference>
<keyword evidence="19" id="KW-1185">Reference proteome</keyword>
<evidence type="ECO:0000256" key="9">
    <source>
        <dbReference type="ARBA" id="ARBA00022722"/>
    </source>
</evidence>
<feature type="binding site" evidence="14 15">
    <location>
        <position position="18"/>
    </location>
    <ligand>
        <name>a divalent metal cation</name>
        <dbReference type="ChEBI" id="CHEBI:60240"/>
    </ligand>
</feature>
<dbReference type="HAMAP" id="MF_00052_B">
    <property type="entry name" value="RNase_HII_B"/>
    <property type="match status" value="1"/>
</dbReference>
<feature type="binding site" evidence="14 15">
    <location>
        <position position="17"/>
    </location>
    <ligand>
        <name>a divalent metal cation</name>
        <dbReference type="ChEBI" id="CHEBI:60240"/>
    </ligand>
</feature>
<dbReference type="InterPro" id="IPR024567">
    <property type="entry name" value="RNase_HII/HIII_dom"/>
</dbReference>
<evidence type="ECO:0000256" key="4">
    <source>
        <dbReference type="ARBA" id="ARBA00004496"/>
    </source>
</evidence>
<evidence type="ECO:0000256" key="12">
    <source>
        <dbReference type="ARBA" id="ARBA00022801"/>
    </source>
</evidence>
<accession>A0A1G5WCY9</accession>
<feature type="domain" description="RNase H type-2" evidence="17">
    <location>
        <begin position="11"/>
        <end position="201"/>
    </location>
</feature>
<dbReference type="InterPro" id="IPR022898">
    <property type="entry name" value="RNase_HII"/>
</dbReference>
<dbReference type="PANTHER" id="PTHR10954:SF18">
    <property type="entry name" value="RIBONUCLEASE HII"/>
    <property type="match status" value="1"/>
</dbReference>
<keyword evidence="9 14" id="KW-0540">Nuclease</keyword>
<dbReference type="EC" id="3.1.26.4" evidence="6 14"/>
<name>A0A1G5WCY9_9BACT</name>
<dbReference type="GO" id="GO:0006298">
    <property type="term" value="P:mismatch repair"/>
    <property type="evidence" value="ECO:0007669"/>
    <property type="project" value="TreeGrafter"/>
</dbReference>
<evidence type="ECO:0000256" key="7">
    <source>
        <dbReference type="ARBA" id="ARBA00019179"/>
    </source>
</evidence>
<evidence type="ECO:0000256" key="11">
    <source>
        <dbReference type="ARBA" id="ARBA00022759"/>
    </source>
</evidence>
<keyword evidence="13 14" id="KW-0464">Manganese</keyword>
<proteinExistence type="inferred from homology"/>
<dbReference type="OrthoDB" id="9803420at2"/>
<dbReference type="GO" id="GO:0003723">
    <property type="term" value="F:RNA binding"/>
    <property type="evidence" value="ECO:0007669"/>
    <property type="project" value="UniProtKB-UniRule"/>
</dbReference>
<comment type="function">
    <text evidence="3 14 16">Endonuclease that specifically degrades the RNA of RNA-DNA hybrids.</text>
</comment>
<evidence type="ECO:0000256" key="5">
    <source>
        <dbReference type="ARBA" id="ARBA00007383"/>
    </source>
</evidence>
<dbReference type="PANTHER" id="PTHR10954">
    <property type="entry name" value="RIBONUCLEASE H2 SUBUNIT A"/>
    <property type="match status" value="1"/>
</dbReference>
<dbReference type="CDD" id="cd07182">
    <property type="entry name" value="RNase_HII_bacteria_HII_like"/>
    <property type="match status" value="1"/>
</dbReference>
<dbReference type="PROSITE" id="PS51975">
    <property type="entry name" value="RNASE_H_2"/>
    <property type="match status" value="1"/>
</dbReference>
<evidence type="ECO:0000256" key="8">
    <source>
        <dbReference type="ARBA" id="ARBA00022490"/>
    </source>
</evidence>
<evidence type="ECO:0000256" key="15">
    <source>
        <dbReference type="PROSITE-ProRule" id="PRU01319"/>
    </source>
</evidence>
<dbReference type="Gene3D" id="3.30.420.10">
    <property type="entry name" value="Ribonuclease H-like superfamily/Ribonuclease H"/>
    <property type="match status" value="1"/>
</dbReference>
<reference evidence="19" key="1">
    <citation type="submission" date="2016-10" db="EMBL/GenBank/DDBJ databases">
        <authorList>
            <person name="Varghese N."/>
            <person name="Submissions S."/>
        </authorList>
    </citation>
    <scope>NUCLEOTIDE SEQUENCE [LARGE SCALE GENOMIC DNA]</scope>
    <source>
        <strain evidence="19">DSM 22703</strain>
    </source>
</reference>
<dbReference type="GO" id="GO:0005737">
    <property type="term" value="C:cytoplasm"/>
    <property type="evidence" value="ECO:0007669"/>
    <property type="project" value="UniProtKB-SubCell"/>
</dbReference>
<dbReference type="GO" id="GO:0004523">
    <property type="term" value="F:RNA-DNA hybrid ribonuclease activity"/>
    <property type="evidence" value="ECO:0007669"/>
    <property type="project" value="UniProtKB-UniRule"/>
</dbReference>
<dbReference type="STRING" id="279824.SAMN03080617_01026"/>
<comment type="cofactor">
    <cofactor evidence="14 15">
        <name>Mn(2+)</name>
        <dbReference type="ChEBI" id="CHEBI:29035"/>
    </cofactor>
    <cofactor evidence="14 15">
        <name>Mg(2+)</name>
        <dbReference type="ChEBI" id="CHEBI:18420"/>
    </cofactor>
    <text evidence="14 15">Manganese or magnesium. Binds 1 divalent metal ion per monomer in the absence of substrate. May bind a second metal ion after substrate binding.</text>
</comment>
<evidence type="ECO:0000256" key="1">
    <source>
        <dbReference type="ARBA" id="ARBA00000077"/>
    </source>
</evidence>
<evidence type="ECO:0000256" key="14">
    <source>
        <dbReference type="HAMAP-Rule" id="MF_00052"/>
    </source>
</evidence>
<dbReference type="NCBIfam" id="NF000595">
    <property type="entry name" value="PRK00015.1-3"/>
    <property type="match status" value="1"/>
</dbReference>
<comment type="similarity">
    <text evidence="5 14 16">Belongs to the RNase HII family.</text>
</comment>
<evidence type="ECO:0000313" key="19">
    <source>
        <dbReference type="Proteomes" id="UP000198756"/>
    </source>
</evidence>
<comment type="subcellular location">
    <subcellularLocation>
        <location evidence="4 14">Cytoplasm</location>
    </subcellularLocation>
</comment>
<dbReference type="RefSeq" id="WP_092728975.1">
    <property type="nucleotide sequence ID" value="NZ_FMXE01000006.1"/>
</dbReference>
<dbReference type="GO" id="GO:0032299">
    <property type="term" value="C:ribonuclease H2 complex"/>
    <property type="evidence" value="ECO:0007669"/>
    <property type="project" value="TreeGrafter"/>
</dbReference>
<organism evidence="18 19">
    <name type="scientific">Algoriphagus alkaliphilus</name>
    <dbReference type="NCBI Taxonomy" id="279824"/>
    <lineage>
        <taxon>Bacteria</taxon>
        <taxon>Pseudomonadati</taxon>
        <taxon>Bacteroidota</taxon>
        <taxon>Cytophagia</taxon>
        <taxon>Cytophagales</taxon>
        <taxon>Cyclobacteriaceae</taxon>
        <taxon>Algoriphagus</taxon>
    </lineage>
</organism>
<dbReference type="GO" id="GO:0030145">
    <property type="term" value="F:manganese ion binding"/>
    <property type="evidence" value="ECO:0007669"/>
    <property type="project" value="UniProtKB-UniRule"/>
</dbReference>
<dbReference type="Proteomes" id="UP000198756">
    <property type="component" value="Unassembled WGS sequence"/>
</dbReference>
<dbReference type="SUPFAM" id="SSF53098">
    <property type="entry name" value="Ribonuclease H-like"/>
    <property type="match status" value="1"/>
</dbReference>
<evidence type="ECO:0000256" key="6">
    <source>
        <dbReference type="ARBA" id="ARBA00012180"/>
    </source>
</evidence>
<evidence type="ECO:0000256" key="10">
    <source>
        <dbReference type="ARBA" id="ARBA00022723"/>
    </source>
</evidence>
<dbReference type="GO" id="GO:0043137">
    <property type="term" value="P:DNA replication, removal of RNA primer"/>
    <property type="evidence" value="ECO:0007669"/>
    <property type="project" value="TreeGrafter"/>
</dbReference>
<evidence type="ECO:0000256" key="13">
    <source>
        <dbReference type="ARBA" id="ARBA00023211"/>
    </source>
</evidence>
<comment type="catalytic activity">
    <reaction evidence="1 14 15 16">
        <text>Endonucleolytic cleavage to 5'-phosphomonoester.</text>
        <dbReference type="EC" id="3.1.26.4"/>
    </reaction>
</comment>
<dbReference type="Pfam" id="PF01351">
    <property type="entry name" value="RNase_HII"/>
    <property type="match status" value="1"/>
</dbReference>
<evidence type="ECO:0000259" key="17">
    <source>
        <dbReference type="PROSITE" id="PS51975"/>
    </source>
</evidence>
<feature type="binding site" evidence="14 15">
    <location>
        <position position="109"/>
    </location>
    <ligand>
        <name>a divalent metal cation</name>
        <dbReference type="ChEBI" id="CHEBI:60240"/>
    </ligand>
</feature>